<evidence type="ECO:0000256" key="4">
    <source>
        <dbReference type="ARBA" id="ARBA00022519"/>
    </source>
</evidence>
<evidence type="ECO:0000256" key="2">
    <source>
        <dbReference type="ARBA" id="ARBA00022448"/>
    </source>
</evidence>
<evidence type="ECO:0000259" key="10">
    <source>
        <dbReference type="Pfam" id="PF04290"/>
    </source>
</evidence>
<proteinExistence type="inferred from homology"/>
<protein>
    <recommendedName>
        <fullName evidence="9">TRAP transporter small permease protein</fullName>
    </recommendedName>
</protein>
<dbReference type="PANTHER" id="PTHR35011">
    <property type="entry name" value="2,3-DIKETO-L-GULONATE TRAP TRANSPORTER SMALL PERMEASE PROTEIN YIAM"/>
    <property type="match status" value="1"/>
</dbReference>
<comment type="subunit">
    <text evidence="9">The complex comprises the extracytoplasmic solute receptor protein and the two transmembrane proteins.</text>
</comment>
<evidence type="ECO:0000256" key="3">
    <source>
        <dbReference type="ARBA" id="ARBA00022475"/>
    </source>
</evidence>
<keyword evidence="2 9" id="KW-0813">Transport</keyword>
<evidence type="ECO:0000256" key="7">
    <source>
        <dbReference type="ARBA" id="ARBA00023136"/>
    </source>
</evidence>
<keyword evidence="4 9" id="KW-0997">Cell inner membrane</keyword>
<evidence type="ECO:0000256" key="5">
    <source>
        <dbReference type="ARBA" id="ARBA00022692"/>
    </source>
</evidence>
<comment type="function">
    <text evidence="9">Part of the tripartite ATP-independent periplasmic (TRAP) transport system.</text>
</comment>
<dbReference type="InterPro" id="IPR055348">
    <property type="entry name" value="DctQ"/>
</dbReference>
<feature type="transmembrane region" description="Helical" evidence="9">
    <location>
        <begin position="152"/>
        <end position="180"/>
    </location>
</feature>
<keyword evidence="6 9" id="KW-1133">Transmembrane helix</keyword>
<dbReference type="InterPro" id="IPR007387">
    <property type="entry name" value="TRAP_DctQ"/>
</dbReference>
<keyword evidence="12" id="KW-1185">Reference proteome</keyword>
<comment type="caution">
    <text evidence="11">The sequence shown here is derived from an EMBL/GenBank/DDBJ whole genome shotgun (WGS) entry which is preliminary data.</text>
</comment>
<sequence length="187" mass="19746">MSDSTDVAALDALPAYAAIPPMGGPVGALIRGLDRLFATLAVLGLLAIAAVVILQIVARVALPSSPVWTEELSRYLFIHMIAVSSGLVLRQHRHVGVELFQHTLGFRAQMALRGVTSLVLAVFSAVVLPYAWTYAQIGAFQTSPTLGIPMIYIFSATAILFGLSAVYGALGVIEAGVAFVRGSKEHT</sequence>
<keyword evidence="3" id="KW-1003">Cell membrane</keyword>
<reference evidence="11 12" key="1">
    <citation type="submission" date="2023-04" db="EMBL/GenBank/DDBJ databases">
        <title>A long-awaited taxogenomic arrangement of the family Halomonadaceae.</title>
        <authorList>
            <person name="De La Haba R."/>
            <person name="Chuvochina M."/>
            <person name="Wittouck S."/>
            <person name="Arahal D.R."/>
            <person name="Sanchez-Porro C."/>
            <person name="Hugenholtz P."/>
            <person name="Ventosa A."/>
        </authorList>
    </citation>
    <scope>NUCLEOTIDE SEQUENCE [LARGE SCALE GENOMIC DNA]</scope>
    <source>
        <strain evidence="11 12">DSM 22428</strain>
    </source>
</reference>
<dbReference type="Pfam" id="PF04290">
    <property type="entry name" value="DctQ"/>
    <property type="match status" value="1"/>
</dbReference>
<evidence type="ECO:0000313" key="11">
    <source>
        <dbReference type="EMBL" id="MDR5896165.1"/>
    </source>
</evidence>
<dbReference type="EMBL" id="JARWAO010000004">
    <property type="protein sequence ID" value="MDR5896165.1"/>
    <property type="molecule type" value="Genomic_DNA"/>
</dbReference>
<feature type="domain" description="Tripartite ATP-independent periplasmic transporters DctQ component" evidence="10">
    <location>
        <begin position="48"/>
        <end position="170"/>
    </location>
</feature>
<evidence type="ECO:0000256" key="1">
    <source>
        <dbReference type="ARBA" id="ARBA00004429"/>
    </source>
</evidence>
<accession>A0ABU1GVU5</accession>
<keyword evidence="7 9" id="KW-0472">Membrane</keyword>
<evidence type="ECO:0000256" key="9">
    <source>
        <dbReference type="RuleBase" id="RU369079"/>
    </source>
</evidence>
<evidence type="ECO:0000256" key="8">
    <source>
        <dbReference type="ARBA" id="ARBA00038436"/>
    </source>
</evidence>
<dbReference type="RefSeq" id="WP_251594589.1">
    <property type="nucleotide sequence ID" value="NZ_JAMLJI010000004.1"/>
</dbReference>
<feature type="transmembrane region" description="Helical" evidence="9">
    <location>
        <begin position="36"/>
        <end position="60"/>
    </location>
</feature>
<evidence type="ECO:0000313" key="12">
    <source>
        <dbReference type="Proteomes" id="UP001269375"/>
    </source>
</evidence>
<evidence type="ECO:0000256" key="6">
    <source>
        <dbReference type="ARBA" id="ARBA00022989"/>
    </source>
</evidence>
<comment type="subcellular location">
    <subcellularLocation>
        <location evidence="1 9">Cell inner membrane</location>
        <topology evidence="1 9">Multi-pass membrane protein</topology>
    </subcellularLocation>
</comment>
<name>A0ABU1GVU5_9GAMM</name>
<feature type="transmembrane region" description="Helical" evidence="9">
    <location>
        <begin position="72"/>
        <end position="89"/>
    </location>
</feature>
<keyword evidence="5 9" id="KW-0812">Transmembrane</keyword>
<comment type="similarity">
    <text evidence="8 9">Belongs to the TRAP transporter small permease family.</text>
</comment>
<organism evidence="11 12">
    <name type="scientific">Larsenimonas suaedae</name>
    <dbReference type="NCBI Taxonomy" id="1851019"/>
    <lineage>
        <taxon>Bacteria</taxon>
        <taxon>Pseudomonadati</taxon>
        <taxon>Pseudomonadota</taxon>
        <taxon>Gammaproteobacteria</taxon>
        <taxon>Oceanospirillales</taxon>
        <taxon>Halomonadaceae</taxon>
        <taxon>Larsenimonas</taxon>
    </lineage>
</organism>
<dbReference type="PANTHER" id="PTHR35011:SF10">
    <property type="entry name" value="TRAP TRANSPORTER SMALL PERMEASE PROTEIN"/>
    <property type="match status" value="1"/>
</dbReference>
<gene>
    <name evidence="11" type="ORF">QC825_08785</name>
</gene>
<dbReference type="Proteomes" id="UP001269375">
    <property type="component" value="Unassembled WGS sequence"/>
</dbReference>
<feature type="transmembrane region" description="Helical" evidence="9">
    <location>
        <begin position="110"/>
        <end position="132"/>
    </location>
</feature>